<feature type="compositionally biased region" description="Low complexity" evidence="1">
    <location>
        <begin position="195"/>
        <end position="210"/>
    </location>
</feature>
<proteinExistence type="predicted"/>
<feature type="region of interest" description="Disordered" evidence="1">
    <location>
        <begin position="195"/>
        <end position="221"/>
    </location>
</feature>
<feature type="compositionally biased region" description="Polar residues" evidence="1">
    <location>
        <begin position="499"/>
        <end position="509"/>
    </location>
</feature>
<keyword evidence="3" id="KW-1185">Reference proteome</keyword>
<feature type="region of interest" description="Disordered" evidence="1">
    <location>
        <begin position="1"/>
        <end position="114"/>
    </location>
</feature>
<organism evidence="2 3">
    <name type="scientific">Tetrabaena socialis</name>
    <dbReference type="NCBI Taxonomy" id="47790"/>
    <lineage>
        <taxon>Eukaryota</taxon>
        <taxon>Viridiplantae</taxon>
        <taxon>Chlorophyta</taxon>
        <taxon>core chlorophytes</taxon>
        <taxon>Chlorophyceae</taxon>
        <taxon>CS clade</taxon>
        <taxon>Chlamydomonadales</taxon>
        <taxon>Tetrabaenaceae</taxon>
        <taxon>Tetrabaena</taxon>
    </lineage>
</organism>
<evidence type="ECO:0000256" key="1">
    <source>
        <dbReference type="SAM" id="MobiDB-lite"/>
    </source>
</evidence>
<feature type="compositionally biased region" description="Basic residues" evidence="1">
    <location>
        <begin position="35"/>
        <end position="49"/>
    </location>
</feature>
<accession>A0A2J8AEP7</accession>
<feature type="region of interest" description="Disordered" evidence="1">
    <location>
        <begin position="434"/>
        <end position="531"/>
    </location>
</feature>
<dbReference type="Proteomes" id="UP000236333">
    <property type="component" value="Unassembled WGS sequence"/>
</dbReference>
<evidence type="ECO:0000313" key="3">
    <source>
        <dbReference type="Proteomes" id="UP000236333"/>
    </source>
</evidence>
<feature type="compositionally biased region" description="Polar residues" evidence="1">
    <location>
        <begin position="257"/>
        <end position="287"/>
    </location>
</feature>
<protein>
    <submittedName>
        <fullName evidence="2">Uncharacterized protein</fullName>
    </submittedName>
</protein>
<reference evidence="2 3" key="1">
    <citation type="journal article" date="2017" name="Mol. Biol. Evol.">
        <title>The 4-celled Tetrabaena socialis nuclear genome reveals the essential components for genetic control of cell number at the origin of multicellularity in the volvocine lineage.</title>
        <authorList>
            <person name="Featherston J."/>
            <person name="Arakaki Y."/>
            <person name="Hanschen E.R."/>
            <person name="Ferris P.J."/>
            <person name="Michod R.E."/>
            <person name="Olson B.J.S.C."/>
            <person name="Nozaki H."/>
            <person name="Durand P.M."/>
        </authorList>
    </citation>
    <scope>NUCLEOTIDE SEQUENCE [LARGE SCALE GENOMIC DNA]</scope>
    <source>
        <strain evidence="2 3">NIES-571</strain>
    </source>
</reference>
<comment type="caution">
    <text evidence="2">The sequence shown here is derived from an EMBL/GenBank/DDBJ whole genome shotgun (WGS) entry which is preliminary data.</text>
</comment>
<feature type="compositionally biased region" description="Basic and acidic residues" evidence="1">
    <location>
        <begin position="474"/>
        <end position="483"/>
    </location>
</feature>
<feature type="region of interest" description="Disordered" evidence="1">
    <location>
        <begin position="254"/>
        <end position="287"/>
    </location>
</feature>
<dbReference type="EMBL" id="PGGS01000041">
    <property type="protein sequence ID" value="PNH10979.1"/>
    <property type="molecule type" value="Genomic_DNA"/>
</dbReference>
<feature type="compositionally biased region" description="Low complexity" evidence="1">
    <location>
        <begin position="74"/>
        <end position="89"/>
    </location>
</feature>
<name>A0A2J8AEP7_9CHLO</name>
<feature type="compositionally biased region" description="Low complexity" evidence="1">
    <location>
        <begin position="54"/>
        <end position="67"/>
    </location>
</feature>
<evidence type="ECO:0000313" key="2">
    <source>
        <dbReference type="EMBL" id="PNH10979.1"/>
    </source>
</evidence>
<sequence>MRPGPARPTKALCEHRSGPAQELLSHQPPDGCSGRRVHVRRRLIQHHQPPRPQQQPSQAQQLLLPRAQAHRAGQRAQPQPQHRLGAEARAAPRRTARSGPLRAATVPGGGPRSSNVAAARAATAAAAALVPPHKEVAARPAKSARHALGPGSDIDGFSRLRLRLLLPPFLQHAPVNCTTGGAATLSSKTAAAARGAGAVTGRDQPAAAAAHHSHRAPAVEADPTQAAATWEPASMYATANGRTVAAPYRTATAPPCGSSSGPNSAWVTTGSPSSTLSRTEPAMTQGSCGAYDRRRAAVRQQRQLTAAQQRREQAALAGPHAAEYDGQVAAGHGEADVVQAGFRGLYGREEGAGGRVHERAASRPLCPTPPPLPGAAVEVAAAAVAVAAAAVAADEGDSASWISSLPYAPLTTQGKALSGAISIWKSDSEVKATAGVSAAGPPSSTTRPKVAAEKSSPVAAQKKTHSASRYLRTARPDSSEARAEATWSGRSGVPGCMSGESQPSQQASQGPCPAVQGGATAASPSRPAAIA</sequence>
<gene>
    <name evidence="2" type="ORF">TSOC_002237</name>
</gene>
<dbReference type="AlphaFoldDB" id="A0A2J8AEP7"/>